<organism evidence="5 6">
    <name type="scientific">Candidatus Muproteobacteria bacterium RBG_16_65_34</name>
    <dbReference type="NCBI Taxonomy" id="1817760"/>
    <lineage>
        <taxon>Bacteria</taxon>
        <taxon>Pseudomonadati</taxon>
        <taxon>Pseudomonadota</taxon>
        <taxon>Candidatus Muproteobacteria</taxon>
    </lineage>
</organism>
<dbReference type="EMBL" id="MFSU01000066">
    <property type="protein sequence ID" value="OGI47059.1"/>
    <property type="molecule type" value="Genomic_DNA"/>
</dbReference>
<name>A0A1F6TPT1_9PROT</name>
<evidence type="ECO:0000259" key="4">
    <source>
        <dbReference type="SMART" id="SM00738"/>
    </source>
</evidence>
<keyword evidence="3" id="KW-0804">Transcription</keyword>
<reference evidence="5 6" key="1">
    <citation type="journal article" date="2016" name="Nat. Commun.">
        <title>Thousands of microbial genomes shed light on interconnected biogeochemical processes in an aquifer system.</title>
        <authorList>
            <person name="Anantharaman K."/>
            <person name="Brown C.T."/>
            <person name="Hug L.A."/>
            <person name="Sharon I."/>
            <person name="Castelle C.J."/>
            <person name="Probst A.J."/>
            <person name="Thomas B.C."/>
            <person name="Singh A."/>
            <person name="Wilkins M.J."/>
            <person name="Karaoz U."/>
            <person name="Brodie E.L."/>
            <person name="Williams K.H."/>
            <person name="Hubbard S.S."/>
            <person name="Banfield J.F."/>
        </authorList>
    </citation>
    <scope>NUCLEOTIDE SEQUENCE [LARGE SCALE GENOMIC DNA]</scope>
</reference>
<dbReference type="GO" id="GO:0006354">
    <property type="term" value="P:DNA-templated transcription elongation"/>
    <property type="evidence" value="ECO:0007669"/>
    <property type="project" value="InterPro"/>
</dbReference>
<protein>
    <submittedName>
        <fullName evidence="5">Transcriptional regulator</fullName>
    </submittedName>
</protein>
<dbReference type="InterPro" id="IPR043425">
    <property type="entry name" value="NusG-like"/>
</dbReference>
<evidence type="ECO:0000313" key="6">
    <source>
        <dbReference type="Proteomes" id="UP000178885"/>
    </source>
</evidence>
<dbReference type="GO" id="GO:0005829">
    <property type="term" value="C:cytosol"/>
    <property type="evidence" value="ECO:0007669"/>
    <property type="project" value="TreeGrafter"/>
</dbReference>
<keyword evidence="1" id="KW-0889">Transcription antitermination</keyword>
<accession>A0A1F6TPT1</accession>
<feature type="domain" description="NusG-like N-terminal" evidence="4">
    <location>
        <begin position="8"/>
        <end position="107"/>
    </location>
</feature>
<evidence type="ECO:0000256" key="2">
    <source>
        <dbReference type="ARBA" id="ARBA00023015"/>
    </source>
</evidence>
<sequence length="173" mass="19706">MSEINTARKNWYLVYAKPRQESVAQTNLARQGYEIYLPLIRQPRKRLGRRVAVIAPMFPRYLFIHLDSETDNWSPIRSTLGVVSIVRFGQVPARVPDELIALLHRHEDAQGLQLLPVDEFRHGAKVRLTDGPMMGYEGIYLAKTSKDRVIVLLDILGRRSRAVVDAAYLEPAG</sequence>
<dbReference type="InterPro" id="IPR006645">
    <property type="entry name" value="NGN-like_dom"/>
</dbReference>
<dbReference type="InterPro" id="IPR008991">
    <property type="entry name" value="Translation_prot_SH3-like_sf"/>
</dbReference>
<comment type="caution">
    <text evidence="5">The sequence shown here is derived from an EMBL/GenBank/DDBJ whole genome shotgun (WGS) entry which is preliminary data.</text>
</comment>
<evidence type="ECO:0000256" key="3">
    <source>
        <dbReference type="ARBA" id="ARBA00023163"/>
    </source>
</evidence>
<dbReference type="SMART" id="SM00738">
    <property type="entry name" value="NGN"/>
    <property type="match status" value="1"/>
</dbReference>
<gene>
    <name evidence="5" type="ORF">A2151_00210</name>
</gene>
<dbReference type="InterPro" id="IPR010215">
    <property type="entry name" value="Transcription_antiterm_RfaH"/>
</dbReference>
<dbReference type="CDD" id="cd09892">
    <property type="entry name" value="NGN_SP_RfaH"/>
    <property type="match status" value="1"/>
</dbReference>
<dbReference type="Gene3D" id="3.30.70.940">
    <property type="entry name" value="NusG, N-terminal domain"/>
    <property type="match status" value="1"/>
</dbReference>
<dbReference type="SUPFAM" id="SSF82679">
    <property type="entry name" value="N-utilization substance G protein NusG, N-terminal domain"/>
    <property type="match status" value="1"/>
</dbReference>
<evidence type="ECO:0000256" key="1">
    <source>
        <dbReference type="ARBA" id="ARBA00022814"/>
    </source>
</evidence>
<dbReference type="Proteomes" id="UP000178885">
    <property type="component" value="Unassembled WGS sequence"/>
</dbReference>
<dbReference type="GO" id="GO:0031564">
    <property type="term" value="P:transcription antitermination"/>
    <property type="evidence" value="ECO:0007669"/>
    <property type="project" value="UniProtKB-KW"/>
</dbReference>
<dbReference type="PANTHER" id="PTHR30265:SF7">
    <property type="entry name" value="TRANSCRIPTION ANTITERMINATION PROTEIN RFAH"/>
    <property type="match status" value="1"/>
</dbReference>
<dbReference type="NCBIfam" id="TIGR01955">
    <property type="entry name" value="RfaH"/>
    <property type="match status" value="1"/>
</dbReference>
<dbReference type="STRING" id="1817760.A2151_00210"/>
<dbReference type="AlphaFoldDB" id="A0A1F6TPT1"/>
<dbReference type="InterPro" id="IPR036735">
    <property type="entry name" value="NGN_dom_sf"/>
</dbReference>
<keyword evidence="2" id="KW-0805">Transcription regulation</keyword>
<proteinExistence type="predicted"/>
<dbReference type="Pfam" id="PF02357">
    <property type="entry name" value="NusG"/>
    <property type="match status" value="1"/>
</dbReference>
<evidence type="ECO:0000313" key="5">
    <source>
        <dbReference type="EMBL" id="OGI47059.1"/>
    </source>
</evidence>
<dbReference type="PANTHER" id="PTHR30265">
    <property type="entry name" value="RHO-INTERACTING TRANSCRIPTION TERMINATION FACTOR NUSG"/>
    <property type="match status" value="1"/>
</dbReference>
<dbReference type="SUPFAM" id="SSF50104">
    <property type="entry name" value="Translation proteins SH3-like domain"/>
    <property type="match status" value="1"/>
</dbReference>